<evidence type="ECO:0000256" key="1">
    <source>
        <dbReference type="SAM" id="MobiDB-lite"/>
    </source>
</evidence>
<proteinExistence type="predicted"/>
<protein>
    <submittedName>
        <fullName evidence="2">Uncharacterized protein</fullName>
    </submittedName>
</protein>
<dbReference type="Proteomes" id="UP000824540">
    <property type="component" value="Unassembled WGS sequence"/>
</dbReference>
<gene>
    <name evidence="2" type="ORF">JZ751_028911</name>
</gene>
<evidence type="ECO:0000313" key="3">
    <source>
        <dbReference type="Proteomes" id="UP000824540"/>
    </source>
</evidence>
<sequence>MNSNSGTNLTKSSQIREERSNIPDALPIVAATSPMRRALRRCLCVTTPWSGRRRRNLITTIITTIAATDAESARGSSARLTGLMATSPPAPRVLAQRRDGGRGREGEERGMEQKRLEERQKEREKDERRENSDRERGKENSNAHREWGYGVTAELGREGVGPQLGAVAQIKGDDEPLTY</sequence>
<dbReference type="EMBL" id="JAFBMS010000090">
    <property type="protein sequence ID" value="KAG9337343.1"/>
    <property type="molecule type" value="Genomic_DNA"/>
</dbReference>
<evidence type="ECO:0000313" key="2">
    <source>
        <dbReference type="EMBL" id="KAG9337343.1"/>
    </source>
</evidence>
<accession>A0A8T2NA75</accession>
<feature type="region of interest" description="Disordered" evidence="1">
    <location>
        <begin position="69"/>
        <end position="179"/>
    </location>
</feature>
<reference evidence="2" key="1">
    <citation type="thesis" date="2021" institute="BYU ScholarsArchive" country="Provo, UT, USA">
        <title>Applications of and Algorithms for Genome Assembly and Genomic Analyses with an Emphasis on Marine Teleosts.</title>
        <authorList>
            <person name="Pickett B.D."/>
        </authorList>
    </citation>
    <scope>NUCLEOTIDE SEQUENCE</scope>
    <source>
        <strain evidence="2">HI-2016</strain>
    </source>
</reference>
<feature type="compositionally biased region" description="Basic and acidic residues" evidence="1">
    <location>
        <begin position="96"/>
        <end position="147"/>
    </location>
</feature>
<keyword evidence="3" id="KW-1185">Reference proteome</keyword>
<comment type="caution">
    <text evidence="2">The sequence shown here is derived from an EMBL/GenBank/DDBJ whole genome shotgun (WGS) entry which is preliminary data.</text>
</comment>
<dbReference type="AlphaFoldDB" id="A0A8T2NA75"/>
<name>A0A8T2NA75_9TELE</name>
<organism evidence="2 3">
    <name type="scientific">Albula glossodonta</name>
    <name type="common">roundjaw bonefish</name>
    <dbReference type="NCBI Taxonomy" id="121402"/>
    <lineage>
        <taxon>Eukaryota</taxon>
        <taxon>Metazoa</taxon>
        <taxon>Chordata</taxon>
        <taxon>Craniata</taxon>
        <taxon>Vertebrata</taxon>
        <taxon>Euteleostomi</taxon>
        <taxon>Actinopterygii</taxon>
        <taxon>Neopterygii</taxon>
        <taxon>Teleostei</taxon>
        <taxon>Albuliformes</taxon>
        <taxon>Albulidae</taxon>
        <taxon>Albula</taxon>
    </lineage>
</organism>